<dbReference type="EnsemblMetazoa" id="XM_030987418">
    <property type="protein sequence ID" value="XP_030843278"/>
    <property type="gene ID" value="LOC105445390"/>
</dbReference>
<dbReference type="GO" id="GO:0043252">
    <property type="term" value="P:sodium-independent organic anion transport"/>
    <property type="evidence" value="ECO:0000318"/>
    <property type="project" value="GO_Central"/>
</dbReference>
<dbReference type="Proteomes" id="UP000007110">
    <property type="component" value="Unassembled WGS sequence"/>
</dbReference>
<feature type="domain" description="Kazal-like" evidence="11">
    <location>
        <begin position="457"/>
        <end position="510"/>
    </location>
</feature>
<dbReference type="InterPro" id="IPR004156">
    <property type="entry name" value="OATP"/>
</dbReference>
<feature type="transmembrane region" description="Helical" evidence="8">
    <location>
        <begin position="581"/>
        <end position="603"/>
    </location>
</feature>
<feature type="transmembrane region" description="Helical" evidence="8">
    <location>
        <begin position="271"/>
        <end position="294"/>
    </location>
</feature>
<feature type="transmembrane region" description="Helical" evidence="8">
    <location>
        <begin position="339"/>
        <end position="360"/>
    </location>
</feature>
<evidence type="ECO:0000256" key="6">
    <source>
        <dbReference type="ARBA" id="ARBA00023136"/>
    </source>
</evidence>
<dbReference type="PROSITE" id="PS50850">
    <property type="entry name" value="MFS"/>
    <property type="match status" value="1"/>
</dbReference>
<comment type="subcellular location">
    <subcellularLocation>
        <location evidence="1 8">Cell membrane</location>
        <topology evidence="1 8">Multi-pass membrane protein</topology>
    </subcellularLocation>
</comment>
<reference evidence="13" key="1">
    <citation type="submission" date="2015-02" db="EMBL/GenBank/DDBJ databases">
        <title>Genome sequencing for Strongylocentrotus purpuratus.</title>
        <authorList>
            <person name="Murali S."/>
            <person name="Liu Y."/>
            <person name="Vee V."/>
            <person name="English A."/>
            <person name="Wang M."/>
            <person name="Skinner E."/>
            <person name="Han Y."/>
            <person name="Muzny D.M."/>
            <person name="Worley K.C."/>
            <person name="Gibbs R.A."/>
        </authorList>
    </citation>
    <scope>NUCLEOTIDE SEQUENCE</scope>
</reference>
<comment type="similarity">
    <text evidence="2 8">Belongs to the organo anion transporter (TC 2.A.60) family.</text>
</comment>
<feature type="transmembrane region" description="Helical" evidence="8">
    <location>
        <begin position="535"/>
        <end position="560"/>
    </location>
</feature>
<keyword evidence="3" id="KW-1003">Cell membrane</keyword>
<evidence type="ECO:0000256" key="7">
    <source>
        <dbReference type="ARBA" id="ARBA00023157"/>
    </source>
</evidence>
<evidence type="ECO:0000256" key="3">
    <source>
        <dbReference type="ARBA" id="ARBA00022475"/>
    </source>
</evidence>
<keyword evidence="5 8" id="KW-1133">Transmembrane helix</keyword>
<evidence type="ECO:0000256" key="1">
    <source>
        <dbReference type="ARBA" id="ARBA00004651"/>
    </source>
</evidence>
<dbReference type="RefSeq" id="XP_030843278.1">
    <property type="nucleotide sequence ID" value="XM_030987418.1"/>
</dbReference>
<feature type="compositionally biased region" description="Basic and acidic residues" evidence="9">
    <location>
        <begin position="1"/>
        <end position="14"/>
    </location>
</feature>
<feature type="transmembrane region" description="Helical" evidence="8">
    <location>
        <begin position="225"/>
        <end position="251"/>
    </location>
</feature>
<keyword evidence="8" id="KW-0813">Transport</keyword>
<keyword evidence="7" id="KW-1015">Disulfide bond</keyword>
<keyword evidence="4 8" id="KW-0812">Transmembrane</keyword>
<name>A0A7M7P3D7_STRPU</name>
<dbReference type="OrthoDB" id="5062115at2759"/>
<dbReference type="GO" id="GO:0006811">
    <property type="term" value="P:monoatomic ion transport"/>
    <property type="evidence" value="ECO:0007669"/>
    <property type="project" value="UniProtKB-KW"/>
</dbReference>
<dbReference type="PANTHER" id="PTHR11388:SF100">
    <property type="entry name" value="SOLUTE CARRIER ORGANIC ANION TRANSPORTER FAMILY MEMBER 4A1"/>
    <property type="match status" value="1"/>
</dbReference>
<feature type="transmembrane region" description="Helical" evidence="8">
    <location>
        <begin position="96"/>
        <end position="115"/>
    </location>
</feature>
<evidence type="ECO:0000259" key="11">
    <source>
        <dbReference type="PROSITE" id="PS51465"/>
    </source>
</evidence>
<dbReference type="GeneID" id="105445390"/>
<feature type="transmembrane region" description="Helical" evidence="8">
    <location>
        <begin position="380"/>
        <end position="403"/>
    </location>
</feature>
<evidence type="ECO:0000256" key="8">
    <source>
        <dbReference type="RuleBase" id="RU362056"/>
    </source>
</evidence>
<feature type="transmembrane region" description="Helical" evidence="8">
    <location>
        <begin position="187"/>
        <end position="213"/>
    </location>
</feature>
<proteinExistence type="inferred from homology"/>
<dbReference type="Pfam" id="PF03137">
    <property type="entry name" value="OATP"/>
    <property type="match status" value="1"/>
</dbReference>
<evidence type="ECO:0000313" key="12">
    <source>
        <dbReference type="EnsemblMetazoa" id="XP_030843278"/>
    </source>
</evidence>
<feature type="transmembrane region" description="Helical" evidence="8">
    <location>
        <begin position="122"/>
        <end position="141"/>
    </location>
</feature>
<dbReference type="InterPro" id="IPR036259">
    <property type="entry name" value="MFS_trans_sf"/>
</dbReference>
<dbReference type="GO" id="GO:0015347">
    <property type="term" value="F:sodium-independent organic anion transmembrane transporter activity"/>
    <property type="evidence" value="ECO:0000318"/>
    <property type="project" value="GO_Central"/>
</dbReference>
<dbReference type="Gene3D" id="1.20.1250.20">
    <property type="entry name" value="MFS general substrate transporter like domains"/>
    <property type="match status" value="1"/>
</dbReference>
<dbReference type="CDD" id="cd17403">
    <property type="entry name" value="MFS_SLCO4_OATP4"/>
    <property type="match status" value="1"/>
</dbReference>
<feature type="region of interest" description="Disordered" evidence="9">
    <location>
        <begin position="1"/>
        <end position="26"/>
    </location>
</feature>
<dbReference type="InterPro" id="IPR002350">
    <property type="entry name" value="Kazal_dom"/>
</dbReference>
<dbReference type="InterPro" id="IPR020846">
    <property type="entry name" value="MFS_dom"/>
</dbReference>
<keyword evidence="8" id="KW-0406">Ion transport</keyword>
<reference evidence="12" key="2">
    <citation type="submission" date="2021-01" db="UniProtKB">
        <authorList>
            <consortium name="EnsemblMetazoa"/>
        </authorList>
    </citation>
    <scope>IDENTIFICATION</scope>
</reference>
<dbReference type="PROSITE" id="PS51465">
    <property type="entry name" value="KAZAL_2"/>
    <property type="match status" value="1"/>
</dbReference>
<dbReference type="PANTHER" id="PTHR11388">
    <property type="entry name" value="ORGANIC ANION TRANSPORTER"/>
    <property type="match status" value="1"/>
</dbReference>
<dbReference type="GO" id="GO:0016323">
    <property type="term" value="C:basolateral plasma membrane"/>
    <property type="evidence" value="ECO:0000318"/>
    <property type="project" value="GO_Central"/>
</dbReference>
<sequence length="665" mass="71561">MDNDRASGSHEKHGMNGQTDINGGVRSPDDVGRAGLSCGWLGCRPRWIQKMCTASWLLVVMCLGTFFQGFFVNGFLPSSITSLERRFGFSSQQTGLLISIYDIVSVFLVLFVCYLGGRGHKLRWVSVGCVLIAIAAGLFALPHFTTPTYSYASAGPSFFCTTGNASVDECSSTTSTTTTTSSDLFKYYYVFVAAMAVGAIGALPMYTLGLAALDESVTSSNNGIYIGIFYAVATLGPGCGFLVAGVCLSYFTELRIPEGLNLSPLDPGWVGAWWIGFIISFVMLLITAVPMSLFPRELPTTAKIRAEKEDQSHKNAGSNVTSQAGFGTKPTDFFKAIKYLFVNPTFMFTCLGGVADTLIINSFGTFLPKFFENQFSVSASLATILTGIIVVIGGILGTLNGGLIMRKFKLKVKGMLRLIIVCNILAGMLFLITLWQCPRAKLAGVTASYDDMELTATNVTHSCNAGCSCAEDRYIPVCADGDAMEYLSPCHAGCKWGFWNGTFIDCSCLAETGLAESTTATFGACSSPCPYYYPFVYAAVCIVLIIITFTTSIPELNVLLRSVPDTQRSMALGLNSLLKRLLGAVPGPILFGAVIDGACLLWQETCGTRGSCWVYDNQGLAWRTTVIAVVLKLVGVFLYALALALYKTADKDEDTKGDLKKEVAL</sequence>
<evidence type="ECO:0000256" key="9">
    <source>
        <dbReference type="SAM" id="MobiDB-lite"/>
    </source>
</evidence>
<dbReference type="InParanoid" id="A0A7M7P3D7"/>
<feature type="transmembrane region" description="Helical" evidence="8">
    <location>
        <begin position="415"/>
        <end position="435"/>
    </location>
</feature>
<organism evidence="12 13">
    <name type="scientific">Strongylocentrotus purpuratus</name>
    <name type="common">Purple sea urchin</name>
    <dbReference type="NCBI Taxonomy" id="7668"/>
    <lineage>
        <taxon>Eukaryota</taxon>
        <taxon>Metazoa</taxon>
        <taxon>Echinodermata</taxon>
        <taxon>Eleutherozoa</taxon>
        <taxon>Echinozoa</taxon>
        <taxon>Echinoidea</taxon>
        <taxon>Euechinoidea</taxon>
        <taxon>Echinacea</taxon>
        <taxon>Camarodonta</taxon>
        <taxon>Echinidea</taxon>
        <taxon>Strongylocentrotidae</taxon>
        <taxon>Strongylocentrotus</taxon>
    </lineage>
</organism>
<feature type="domain" description="Major facilitator superfamily (MFS) profile" evidence="10">
    <location>
        <begin position="57"/>
        <end position="647"/>
    </location>
</feature>
<protein>
    <recommendedName>
        <fullName evidence="8">Solute carrier organic anion transporter family member</fullName>
    </recommendedName>
</protein>
<evidence type="ECO:0000256" key="5">
    <source>
        <dbReference type="ARBA" id="ARBA00022989"/>
    </source>
</evidence>
<feature type="transmembrane region" description="Helical" evidence="8">
    <location>
        <begin position="54"/>
        <end position="76"/>
    </location>
</feature>
<feature type="transmembrane region" description="Helical" evidence="8">
    <location>
        <begin position="623"/>
        <end position="646"/>
    </location>
</feature>
<evidence type="ECO:0000259" key="10">
    <source>
        <dbReference type="PROSITE" id="PS50850"/>
    </source>
</evidence>
<keyword evidence="13" id="KW-1185">Reference proteome</keyword>
<dbReference type="AlphaFoldDB" id="A0A7M7P3D7"/>
<accession>A0A7M7P3D7</accession>
<dbReference type="KEGG" id="spu:105445390"/>
<evidence type="ECO:0000313" key="13">
    <source>
        <dbReference type="Proteomes" id="UP000007110"/>
    </source>
</evidence>
<dbReference type="NCBIfam" id="TIGR00805">
    <property type="entry name" value="oat"/>
    <property type="match status" value="1"/>
</dbReference>
<dbReference type="OMA" id="VDTRCGI"/>
<keyword evidence="6 8" id="KW-0472">Membrane</keyword>
<dbReference type="SUPFAM" id="SSF103473">
    <property type="entry name" value="MFS general substrate transporter"/>
    <property type="match status" value="2"/>
</dbReference>
<evidence type="ECO:0000256" key="2">
    <source>
        <dbReference type="ARBA" id="ARBA00009657"/>
    </source>
</evidence>
<evidence type="ECO:0000256" key="4">
    <source>
        <dbReference type="ARBA" id="ARBA00022692"/>
    </source>
</evidence>